<feature type="domain" description="Transposase IS116/IS110/IS902 C-terminal" evidence="2">
    <location>
        <begin position="221"/>
        <end position="304"/>
    </location>
</feature>
<dbReference type="PANTHER" id="PTHR33055:SF16">
    <property type="entry name" value="TRANSPOSASE FOR INSERTION SEQUENCE ELEMENT IS1547"/>
    <property type="match status" value="1"/>
</dbReference>
<dbReference type="NCBIfam" id="NF033542">
    <property type="entry name" value="transpos_IS110"/>
    <property type="match status" value="1"/>
</dbReference>
<dbReference type="InterPro" id="IPR047650">
    <property type="entry name" value="Transpos_IS110"/>
</dbReference>
<dbReference type="Proteomes" id="UP000006057">
    <property type="component" value="Plasmid pMYCCH.01"/>
</dbReference>
<evidence type="ECO:0000313" key="3">
    <source>
        <dbReference type="EMBL" id="AFM20243.1"/>
    </source>
</evidence>
<keyword evidence="3" id="KW-0614">Plasmid</keyword>
<gene>
    <name evidence="3" type="ordered locus">Mycch_5580</name>
</gene>
<protein>
    <submittedName>
        <fullName evidence="3">Transposase</fullName>
    </submittedName>
</protein>
<reference evidence="3 4" key="1">
    <citation type="submission" date="2012-06" db="EMBL/GenBank/DDBJ databases">
        <title>Complete sequence of plasmid 1 of Mycobacterium chubuense NBB4.</title>
        <authorList>
            <consortium name="US DOE Joint Genome Institute"/>
            <person name="Lucas S."/>
            <person name="Han J."/>
            <person name="Lapidus A."/>
            <person name="Cheng J.-F."/>
            <person name="Goodwin L."/>
            <person name="Pitluck S."/>
            <person name="Peters L."/>
            <person name="Mikhailova N."/>
            <person name="Teshima H."/>
            <person name="Detter J.C."/>
            <person name="Han C."/>
            <person name="Tapia R."/>
            <person name="Land M."/>
            <person name="Hauser L."/>
            <person name="Kyrpides N."/>
            <person name="Ivanova N."/>
            <person name="Pagani I."/>
            <person name="Mattes T."/>
            <person name="Holmes A."/>
            <person name="Rutledge P."/>
            <person name="Paulsen I."/>
            <person name="Coleman N."/>
            <person name="Woyke T."/>
        </authorList>
    </citation>
    <scope>NUCLEOTIDE SEQUENCE [LARGE SCALE GENOMIC DNA]</scope>
    <source>
        <strain evidence="3 4">NBB4</strain>
        <plasmid evidence="3 4">pMYCCH.01</plasmid>
    </source>
</reference>
<accession>I4BSI6</accession>
<dbReference type="Pfam" id="PF02371">
    <property type="entry name" value="Transposase_20"/>
    <property type="match status" value="1"/>
</dbReference>
<dbReference type="GO" id="GO:0004803">
    <property type="term" value="F:transposase activity"/>
    <property type="evidence" value="ECO:0007669"/>
    <property type="project" value="InterPro"/>
</dbReference>
<organism evidence="3 4">
    <name type="scientific">Mycolicibacterium chubuense (strain NBB4)</name>
    <name type="common">Mycobacterium chubuense</name>
    <dbReference type="NCBI Taxonomy" id="710421"/>
    <lineage>
        <taxon>Bacteria</taxon>
        <taxon>Bacillati</taxon>
        <taxon>Actinomycetota</taxon>
        <taxon>Actinomycetes</taxon>
        <taxon>Mycobacteriales</taxon>
        <taxon>Mycobacteriaceae</taxon>
        <taxon>Mycolicibacterium</taxon>
    </lineage>
</organism>
<geneLocation type="plasmid" evidence="3 4">
    <name>pMYCCH.01</name>
</geneLocation>
<dbReference type="GO" id="GO:0006313">
    <property type="term" value="P:DNA transposition"/>
    <property type="evidence" value="ECO:0007669"/>
    <property type="project" value="InterPro"/>
</dbReference>
<sequence precursor="true">MIVVGTDAHKRTHTMVAVSVTGAKLAEKTVPAVSSGHLQGLRWATSRFGEDLLWAVEDSRVNTRLLEHDLLGANQRVVRVPTLLMAHSRKTARTWGKSDPIDALAVARAALREPNLPVAHHDQSTWELKLLMDRRDDLVGQRVATANRLLMRLHLIDPEEPPPKPLHRARPRAALNQRLEQATGLSVELAREELHDIDQFSRNIEDLTNRIGHHVHALGSTLTDLRGCAELTAARLICGAANMTRFRDEAAFARYVGVAPVPAWSGSARGRMQLTRSGNRQMNSALHTIVVVQIRLEGPGRHYYLRRIEEGDTKAGARRCLKRKICRVVYTRLLADYNRREPRST</sequence>
<feature type="domain" description="Transposase IS110-like N-terminal" evidence="1">
    <location>
        <begin position="4"/>
        <end position="154"/>
    </location>
</feature>
<dbReference type="Pfam" id="PF01548">
    <property type="entry name" value="DEDD_Tnp_IS110"/>
    <property type="match status" value="1"/>
</dbReference>
<name>I4BSI6_MYCCN</name>
<dbReference type="InterPro" id="IPR002525">
    <property type="entry name" value="Transp_IS110-like_N"/>
</dbReference>
<dbReference type="OrthoDB" id="4337860at2"/>
<evidence type="ECO:0000259" key="1">
    <source>
        <dbReference type="Pfam" id="PF01548"/>
    </source>
</evidence>
<dbReference type="EMBL" id="CP003054">
    <property type="protein sequence ID" value="AFM20243.1"/>
    <property type="molecule type" value="Genomic_DNA"/>
</dbReference>
<keyword evidence="4" id="KW-1185">Reference proteome</keyword>
<dbReference type="AlphaFoldDB" id="I4BSI6"/>
<dbReference type="GO" id="GO:0003677">
    <property type="term" value="F:DNA binding"/>
    <property type="evidence" value="ECO:0007669"/>
    <property type="project" value="InterPro"/>
</dbReference>
<dbReference type="RefSeq" id="WP_014805532.1">
    <property type="nucleotide sequence ID" value="NC_018022.1"/>
</dbReference>
<evidence type="ECO:0000313" key="4">
    <source>
        <dbReference type="Proteomes" id="UP000006057"/>
    </source>
</evidence>
<dbReference type="HOGENOM" id="CLU_052328_0_0_11"/>
<evidence type="ECO:0000259" key="2">
    <source>
        <dbReference type="Pfam" id="PF02371"/>
    </source>
</evidence>
<proteinExistence type="predicted"/>
<dbReference type="KEGG" id="mcb:Mycch_5580"/>
<dbReference type="PATRIC" id="fig|710421.3.peg.5564"/>
<dbReference type="InterPro" id="IPR003346">
    <property type="entry name" value="Transposase_20"/>
</dbReference>
<dbReference type="PANTHER" id="PTHR33055">
    <property type="entry name" value="TRANSPOSASE FOR INSERTION SEQUENCE ELEMENT IS1111A"/>
    <property type="match status" value="1"/>
</dbReference>